<dbReference type="Proteomes" id="UP000231962">
    <property type="component" value="Unassembled WGS sequence"/>
</dbReference>
<dbReference type="GO" id="GO:0016853">
    <property type="term" value="F:isomerase activity"/>
    <property type="evidence" value="ECO:0007669"/>
    <property type="project" value="UniProtKB-KW"/>
</dbReference>
<dbReference type="InterPro" id="IPR013740">
    <property type="entry name" value="Redoxin"/>
</dbReference>
<proteinExistence type="predicted"/>
<evidence type="ECO:0000313" key="2">
    <source>
        <dbReference type="EMBL" id="PJZ69766.1"/>
    </source>
</evidence>
<sequence>MKNSTKTAFKYGGAIALLLSATFFLAWFRALDTKPVVDLNGMEFSFPSGQKANLEGKTTVVYFWATWCGVCSNSLPLVKWYASLLEGRESFAFISVEEGDNPSLLNQYLQKKEIQFPVIQGNPILLRDWGIGGYPTFYILDSHGKVRFAESGIMSPFGLALRLFSARFFWSHSPGSTESVSQP</sequence>
<reference evidence="4 5" key="1">
    <citation type="submission" date="2017-07" db="EMBL/GenBank/DDBJ databases">
        <title>Leptospira spp. isolated from tropical soils.</title>
        <authorList>
            <person name="Thibeaux R."/>
            <person name="Iraola G."/>
            <person name="Ferres I."/>
            <person name="Bierque E."/>
            <person name="Girault D."/>
            <person name="Soupe-Gilbert M.-E."/>
            <person name="Picardeau M."/>
            <person name="Goarant C."/>
        </authorList>
    </citation>
    <scope>NUCLEOTIDE SEQUENCE [LARGE SCALE GENOMIC DNA]</scope>
    <source>
        <strain evidence="3 5">FH1-B-B1</strain>
        <strain evidence="2 4">FH1-B-C1</strain>
    </source>
</reference>
<organism evidence="3 5">
    <name type="scientific">Leptospira perolatii</name>
    <dbReference type="NCBI Taxonomy" id="2023191"/>
    <lineage>
        <taxon>Bacteria</taxon>
        <taxon>Pseudomonadati</taxon>
        <taxon>Spirochaetota</taxon>
        <taxon>Spirochaetia</taxon>
        <taxon>Leptospirales</taxon>
        <taxon>Leptospiraceae</taxon>
        <taxon>Leptospira</taxon>
    </lineage>
</organism>
<dbReference type="RefSeq" id="WP_100713747.1">
    <property type="nucleotide sequence ID" value="NZ_NPDY01000007.1"/>
</dbReference>
<evidence type="ECO:0000313" key="4">
    <source>
        <dbReference type="Proteomes" id="UP000231962"/>
    </source>
</evidence>
<dbReference type="PANTHER" id="PTHR42852:SF17">
    <property type="entry name" value="THIOREDOXIN-LIKE PROTEIN HI_1115"/>
    <property type="match status" value="1"/>
</dbReference>
<keyword evidence="4" id="KW-1185">Reference proteome</keyword>
<dbReference type="OrthoDB" id="9809733at2"/>
<comment type="caution">
    <text evidence="3">The sequence shown here is derived from an EMBL/GenBank/DDBJ whole genome shotgun (WGS) entry which is preliminary data.</text>
</comment>
<dbReference type="GO" id="GO:0016491">
    <property type="term" value="F:oxidoreductase activity"/>
    <property type="evidence" value="ECO:0007669"/>
    <property type="project" value="InterPro"/>
</dbReference>
<dbReference type="Gene3D" id="3.40.30.10">
    <property type="entry name" value="Glutaredoxin"/>
    <property type="match status" value="1"/>
</dbReference>
<gene>
    <name evidence="2" type="ORF">CH360_09250</name>
    <name evidence="3" type="ORF">CH373_10985</name>
</gene>
<dbReference type="EMBL" id="NPDZ01000006">
    <property type="protein sequence ID" value="PJZ73019.1"/>
    <property type="molecule type" value="Genomic_DNA"/>
</dbReference>
<accession>A0A2M9ZLX7</accession>
<keyword evidence="3" id="KW-0413">Isomerase</keyword>
<name>A0A2M9ZLX7_9LEPT</name>
<dbReference type="InterPro" id="IPR036249">
    <property type="entry name" value="Thioredoxin-like_sf"/>
</dbReference>
<protein>
    <submittedName>
        <fullName evidence="3">Thiol-disulfide isomerase</fullName>
    </submittedName>
</protein>
<dbReference type="EMBL" id="NPDY01000007">
    <property type="protein sequence ID" value="PJZ69766.1"/>
    <property type="molecule type" value="Genomic_DNA"/>
</dbReference>
<dbReference type="PANTHER" id="PTHR42852">
    <property type="entry name" value="THIOL:DISULFIDE INTERCHANGE PROTEIN DSBE"/>
    <property type="match status" value="1"/>
</dbReference>
<dbReference type="Pfam" id="PF08534">
    <property type="entry name" value="Redoxin"/>
    <property type="match status" value="1"/>
</dbReference>
<evidence type="ECO:0000313" key="5">
    <source>
        <dbReference type="Proteomes" id="UP000231990"/>
    </source>
</evidence>
<dbReference type="InterPro" id="IPR050553">
    <property type="entry name" value="Thioredoxin_ResA/DsbE_sf"/>
</dbReference>
<dbReference type="PROSITE" id="PS51352">
    <property type="entry name" value="THIOREDOXIN_2"/>
    <property type="match status" value="1"/>
</dbReference>
<dbReference type="InterPro" id="IPR013766">
    <property type="entry name" value="Thioredoxin_domain"/>
</dbReference>
<dbReference type="Proteomes" id="UP000231990">
    <property type="component" value="Unassembled WGS sequence"/>
</dbReference>
<dbReference type="SUPFAM" id="SSF52833">
    <property type="entry name" value="Thioredoxin-like"/>
    <property type="match status" value="1"/>
</dbReference>
<evidence type="ECO:0000259" key="1">
    <source>
        <dbReference type="PROSITE" id="PS51352"/>
    </source>
</evidence>
<evidence type="ECO:0000313" key="3">
    <source>
        <dbReference type="EMBL" id="PJZ73019.1"/>
    </source>
</evidence>
<dbReference type="AlphaFoldDB" id="A0A2M9ZLX7"/>
<feature type="domain" description="Thioredoxin" evidence="1">
    <location>
        <begin position="15"/>
        <end position="169"/>
    </location>
</feature>